<keyword evidence="1" id="KW-0812">Transmembrane</keyword>
<keyword evidence="1" id="KW-0472">Membrane</keyword>
<gene>
    <name evidence="2" type="ORF">FO440_14715</name>
</gene>
<feature type="transmembrane region" description="Helical" evidence="1">
    <location>
        <begin position="116"/>
        <end position="141"/>
    </location>
</feature>
<keyword evidence="3" id="KW-1185">Reference proteome</keyword>
<protein>
    <recommendedName>
        <fullName evidence="4">O-antigen ligase family protein</fullName>
    </recommendedName>
</protein>
<feature type="transmembrane region" description="Helical" evidence="1">
    <location>
        <begin position="392"/>
        <end position="412"/>
    </location>
</feature>
<evidence type="ECO:0000313" key="2">
    <source>
        <dbReference type="EMBL" id="TSJ40983.1"/>
    </source>
</evidence>
<feature type="transmembrane region" description="Helical" evidence="1">
    <location>
        <begin position="67"/>
        <end position="86"/>
    </location>
</feature>
<accession>A0A556MM57</accession>
<feature type="transmembrane region" description="Helical" evidence="1">
    <location>
        <begin position="92"/>
        <end position="109"/>
    </location>
</feature>
<evidence type="ECO:0008006" key="4">
    <source>
        <dbReference type="Google" id="ProtNLM"/>
    </source>
</evidence>
<organism evidence="2 3">
    <name type="scientific">Mucilaginibacter corticis</name>
    <dbReference type="NCBI Taxonomy" id="2597670"/>
    <lineage>
        <taxon>Bacteria</taxon>
        <taxon>Pseudomonadati</taxon>
        <taxon>Bacteroidota</taxon>
        <taxon>Sphingobacteriia</taxon>
        <taxon>Sphingobacteriales</taxon>
        <taxon>Sphingobacteriaceae</taxon>
        <taxon>Mucilaginibacter</taxon>
    </lineage>
</organism>
<feature type="transmembrane region" description="Helical" evidence="1">
    <location>
        <begin position="34"/>
        <end position="55"/>
    </location>
</feature>
<feature type="transmembrane region" description="Helical" evidence="1">
    <location>
        <begin position="257"/>
        <end position="276"/>
    </location>
</feature>
<dbReference type="Proteomes" id="UP000318733">
    <property type="component" value="Unassembled WGS sequence"/>
</dbReference>
<feature type="transmembrane region" description="Helical" evidence="1">
    <location>
        <begin position="367"/>
        <end position="386"/>
    </location>
</feature>
<reference evidence="2 3" key="1">
    <citation type="submission" date="2019-07" db="EMBL/GenBank/DDBJ databases">
        <authorList>
            <person name="Huq M.A."/>
        </authorList>
    </citation>
    <scope>NUCLEOTIDE SEQUENCE [LARGE SCALE GENOMIC DNA]</scope>
    <source>
        <strain evidence="2 3">MAH-19</strain>
    </source>
</reference>
<proteinExistence type="predicted"/>
<feature type="transmembrane region" description="Helical" evidence="1">
    <location>
        <begin position="225"/>
        <end position="250"/>
    </location>
</feature>
<name>A0A556MM57_9SPHI</name>
<keyword evidence="1" id="KW-1133">Transmembrane helix</keyword>
<dbReference type="OrthoDB" id="834927at2"/>
<dbReference type="AlphaFoldDB" id="A0A556MM57"/>
<feature type="transmembrane region" description="Helical" evidence="1">
    <location>
        <begin position="187"/>
        <end position="205"/>
    </location>
</feature>
<evidence type="ECO:0000256" key="1">
    <source>
        <dbReference type="SAM" id="Phobius"/>
    </source>
</evidence>
<feature type="transmembrane region" description="Helical" evidence="1">
    <location>
        <begin position="341"/>
        <end position="358"/>
    </location>
</feature>
<evidence type="ECO:0000313" key="3">
    <source>
        <dbReference type="Proteomes" id="UP000318733"/>
    </source>
</evidence>
<comment type="caution">
    <text evidence="2">The sequence shown here is derived from an EMBL/GenBank/DDBJ whole genome shotgun (WGS) entry which is preliminary data.</text>
</comment>
<sequence>MGQQLTSGISDDAPVTRLEFLLMFLLLALSGNPFFSQNLPLFISVLSLISLYYLLTHYNRTIYTRTLFIFVFFIGYEFMHAFMFDLDYKQTIIKLFLILLFSFTVVNILKSRFIPVFLYTMYVICIISFVFTVLCYIPGVGRGLYNLAAALFPLQKDFKNYSTPTLIVYTFLPEFFTGAFKYTRNAGIFWESGAFAVYLNIALYLKYYTKNIQTFSDLFDRQSTVFIIAMCSAASTMGILAMVLVITFYCFRLKSNVKYIGLFLIVTVSALAFTSFDFLGSKIEKQLSVSGESNNRFGSALMDLKDIEERPILGWSRRIEVLFGTTVSSSRTHRPNGLTNFIRNYGLLYFLVYFFLVYQSFKAIGKYYHGGSTGLALLGILLLWVVSFSEQIYDEAFLKGLLFLALVYLPVARQQVQNVKVKRKFSLN</sequence>
<dbReference type="RefSeq" id="WP_144249021.1">
    <property type="nucleotide sequence ID" value="NZ_VLPK01000002.1"/>
</dbReference>
<dbReference type="EMBL" id="VLPK01000002">
    <property type="protein sequence ID" value="TSJ40983.1"/>
    <property type="molecule type" value="Genomic_DNA"/>
</dbReference>
<feature type="transmembrane region" description="Helical" evidence="1">
    <location>
        <begin position="161"/>
        <end position="180"/>
    </location>
</feature>